<dbReference type="Pfam" id="PF11986">
    <property type="entry name" value="PB1-F2"/>
    <property type="match status" value="1"/>
</dbReference>
<evidence type="ECO:0000256" key="1">
    <source>
        <dbReference type="ARBA" id="ARBA00022562"/>
    </source>
</evidence>
<comment type="similarity">
    <text evidence="3">Belongs to the influenza viruses PB1-F2 family.</text>
</comment>
<dbReference type="EMBL" id="CY177003">
    <property type="protein sequence ID" value="AHM97564.1"/>
    <property type="molecule type" value="Viral_cRNA"/>
</dbReference>
<name>X2FGX5_9INFA</name>
<feature type="region of interest" description="Disordered" evidence="4">
    <location>
        <begin position="1"/>
        <end position="24"/>
    </location>
</feature>
<reference evidence="5 6" key="1">
    <citation type="submission" date="2014-03" db="EMBL/GenBank/DDBJ databases">
        <authorList>
            <consortium name="The NIAID Influenza Genome Sequencing Consortium"/>
        </authorList>
    </citation>
    <scope>NUCLEOTIDE SEQUENCE [LARGE SCALE GENOMIC DNA]</scope>
    <source>
        <strain evidence="5">A/environment/California/1242V/2012</strain>
    </source>
</reference>
<evidence type="ECO:0000313" key="6">
    <source>
        <dbReference type="Proteomes" id="UP000149969"/>
    </source>
</evidence>
<dbReference type="InterPro" id="IPR021045">
    <property type="entry name" value="Flu_proapoptotic_PB1-F2"/>
</dbReference>
<keyword evidence="2 3" id="KW-1035">Host cytoplasm</keyword>
<dbReference type="GO" id="GO:0042025">
    <property type="term" value="C:host cell nucleus"/>
    <property type="evidence" value="ECO:0007669"/>
    <property type="project" value="UniProtKB-SubCell"/>
</dbReference>
<evidence type="ECO:0000256" key="4">
    <source>
        <dbReference type="SAM" id="MobiDB-lite"/>
    </source>
</evidence>
<dbReference type="GO" id="GO:0016020">
    <property type="term" value="C:membrane"/>
    <property type="evidence" value="ECO:0007669"/>
    <property type="project" value="UniProtKB-UniRule"/>
</dbReference>
<dbReference type="Proteomes" id="UP000149969">
    <property type="component" value="Genome"/>
</dbReference>
<dbReference type="GO" id="GO:0044164">
    <property type="term" value="C:host cell cytosol"/>
    <property type="evidence" value="ECO:0007669"/>
    <property type="project" value="UniProtKB-SubCell"/>
</dbReference>
<reference evidence="5 6" key="2">
    <citation type="submission" date="2014-04" db="EMBL/GenBank/DDBJ databases">
        <title>The NIAID Influenza Genome Sequencing Project.</title>
        <authorList>
            <person name="Wentworth D.E."/>
            <person name="Dugan V."/>
            <person name="Halpin R."/>
            <person name="Lin X."/>
            <person name="Bera J."/>
            <person name="Ghedin E."/>
            <person name="Fedorova N."/>
            <person name="Overton L."/>
            <person name="Tsitrin T."/>
            <person name="Stockwell T."/>
            <person name="Amedeo P."/>
            <person name="Bishop B."/>
            <person name="Chen H."/>
            <person name="Edworthy P."/>
            <person name="Gupta N."/>
            <person name="Katzel D."/>
            <person name="Li K."/>
            <person name="Schobel S."/>
            <person name="Shrivastava S."/>
            <person name="Thovarai V."/>
            <person name="Wang S."/>
            <person name="Boyce W.M."/>
            <person name="Goldstein T."/>
            <person name="Lindsay L.L."/>
            <person name="Plancarte M."/>
            <person name="Wheeler S.S."/>
            <person name="Bao Y."/>
            <person name="Sanders R."/>
            <person name="Dernovoy D."/>
            <person name="Kiryutin B."/>
            <person name="Lipman D.J."/>
            <person name="Tatusova T."/>
        </authorList>
    </citation>
    <scope>NUCLEOTIDE SEQUENCE [LARGE SCALE GENOMIC DNA]</scope>
    <source>
        <strain evidence="5">A/environment/California/1242V/2012</strain>
    </source>
</reference>
<accession>X2FGX5</accession>
<gene>
    <name evidence="5" type="primary">PB1-F2</name>
    <name evidence="3" type="synonym">PB1</name>
</gene>
<dbReference type="HAMAP" id="MF_04064">
    <property type="entry name" value="INFV_PB1F2"/>
    <property type="match status" value="1"/>
</dbReference>
<evidence type="ECO:0000313" key="5">
    <source>
        <dbReference type="EMBL" id="AHM97564.1"/>
    </source>
</evidence>
<proteinExistence type="inferred from homology"/>
<organism evidence="5 6">
    <name type="scientific">Influenza A virus</name>
    <name type="common">A/environment/California/1242V/2012(H16N3)</name>
    <dbReference type="NCBI Taxonomy" id="1462357"/>
    <lineage>
        <taxon>Viruses</taxon>
        <taxon>Riboviria</taxon>
        <taxon>Orthornavirae</taxon>
        <taxon>Negarnaviricota</taxon>
        <taxon>Polyploviricotina</taxon>
        <taxon>Insthoviricetes</taxon>
        <taxon>Articulavirales</taxon>
        <taxon>Orthomyxoviridae</taxon>
        <taxon>Alphainfluenzavirus</taxon>
        <taxon>Alphainfluenzavirus influenzae</taxon>
        <taxon>Influenza A virus</taxon>
    </lineage>
</organism>
<sequence length="57" mass="6748">MEQEQGIPWIQSTGHISTQRRENGQQIQRLGHLSLTRLMDRYQRIMSQADMHKQIVS</sequence>
<protein>
    <recommendedName>
        <fullName evidence="3">Protein PB1-F2</fullName>
    </recommendedName>
</protein>
<comment type="subcellular location">
    <subcellularLocation>
        <location evidence="3">Host nucleus</location>
    </subcellularLocation>
    <subcellularLocation>
        <location evidence="3">Host cytoplasm</location>
        <location evidence="3">Host cytosol</location>
    </subcellularLocation>
</comment>
<evidence type="ECO:0000256" key="3">
    <source>
        <dbReference type="HAMAP-Rule" id="MF_04064"/>
    </source>
</evidence>
<evidence type="ECO:0000256" key="2">
    <source>
        <dbReference type="ARBA" id="ARBA00023200"/>
    </source>
</evidence>
<keyword evidence="1 3" id="KW-1048">Host nucleus</keyword>
<comment type="function">
    <text evidence="3">May play an important role in promoting lung pathology in both primary viral infection and secondary bacterial infection.</text>
</comment>